<dbReference type="SUPFAM" id="SSF143744">
    <property type="entry name" value="GlcG-like"/>
    <property type="match status" value="1"/>
</dbReference>
<evidence type="ECO:0008006" key="2">
    <source>
        <dbReference type="Google" id="ProtNLM"/>
    </source>
</evidence>
<accession>A0A7S4Q2F3</accession>
<sequence length="177" mass="17558">MAQAVLARAAFHLPARLSSSLTPPAAARPMALAASSVITLAGARQAAEAGLAEAEKLGLKVAVAICDAGGHTLAVYRMDGVMPVSSEISMGKARSAVMFARETKLLEGAVNGEKSSGSERAALLSSGHVLMEGGVPITDPASGRIIGACGVSGAKPQEDAVVAKAAVASLGTPASKL</sequence>
<dbReference type="PANTHER" id="PTHR34309">
    <property type="entry name" value="SLR1406 PROTEIN"/>
    <property type="match status" value="1"/>
</dbReference>
<dbReference type="PANTHER" id="PTHR34309:SF1">
    <property type="entry name" value="PROTEIN GLCG"/>
    <property type="match status" value="1"/>
</dbReference>
<reference evidence="1" key="1">
    <citation type="submission" date="2021-01" db="EMBL/GenBank/DDBJ databases">
        <authorList>
            <person name="Corre E."/>
            <person name="Pelletier E."/>
            <person name="Niang G."/>
            <person name="Scheremetjew M."/>
            <person name="Finn R."/>
            <person name="Kale V."/>
            <person name="Holt S."/>
            <person name="Cochrane G."/>
            <person name="Meng A."/>
            <person name="Brown T."/>
            <person name="Cohen L."/>
        </authorList>
    </citation>
    <scope>NUCLEOTIDE SEQUENCE</scope>
    <source>
        <strain evidence="1">CCMP3105</strain>
    </source>
</reference>
<dbReference type="InterPro" id="IPR038084">
    <property type="entry name" value="PduO/GlcC-like_sf"/>
</dbReference>
<dbReference type="InterPro" id="IPR005624">
    <property type="entry name" value="PduO/GlcC-like"/>
</dbReference>
<dbReference type="EMBL" id="HBNR01015239">
    <property type="protein sequence ID" value="CAE4570330.1"/>
    <property type="molecule type" value="Transcribed_RNA"/>
</dbReference>
<dbReference type="AlphaFoldDB" id="A0A7S4Q2F3"/>
<dbReference type="Gene3D" id="3.30.450.150">
    <property type="entry name" value="Haem-degrading domain"/>
    <property type="match status" value="1"/>
</dbReference>
<dbReference type="Pfam" id="PF03928">
    <property type="entry name" value="HbpS-like"/>
    <property type="match status" value="1"/>
</dbReference>
<gene>
    <name evidence="1" type="ORF">AMON00008_LOCUS9949</name>
</gene>
<protein>
    <recommendedName>
        <fullName evidence="2">Heme-binding protein</fullName>
    </recommendedName>
</protein>
<dbReference type="InterPro" id="IPR052517">
    <property type="entry name" value="GlcG_carb_metab_protein"/>
</dbReference>
<organism evidence="1">
    <name type="scientific">Alexandrium monilatum</name>
    <dbReference type="NCBI Taxonomy" id="311494"/>
    <lineage>
        <taxon>Eukaryota</taxon>
        <taxon>Sar</taxon>
        <taxon>Alveolata</taxon>
        <taxon>Dinophyceae</taxon>
        <taxon>Gonyaulacales</taxon>
        <taxon>Pyrocystaceae</taxon>
        <taxon>Alexandrium</taxon>
    </lineage>
</organism>
<name>A0A7S4Q2F3_9DINO</name>
<proteinExistence type="predicted"/>
<evidence type="ECO:0000313" key="1">
    <source>
        <dbReference type="EMBL" id="CAE4570330.1"/>
    </source>
</evidence>